<reference evidence="3" key="1">
    <citation type="journal article" date="2002" name="Science">
        <title>The draft genome of Ciona intestinalis: insights into chordate and vertebrate origins.</title>
        <authorList>
            <person name="Dehal P."/>
            <person name="Satou Y."/>
            <person name="Campbell R.K."/>
            <person name="Chapman J."/>
            <person name="Degnan B."/>
            <person name="De Tomaso A."/>
            <person name="Davidson B."/>
            <person name="Di Gregorio A."/>
            <person name="Gelpke M."/>
            <person name="Goodstein D.M."/>
            <person name="Harafuji N."/>
            <person name="Hastings K.E."/>
            <person name="Ho I."/>
            <person name="Hotta K."/>
            <person name="Huang W."/>
            <person name="Kawashima T."/>
            <person name="Lemaire P."/>
            <person name="Martinez D."/>
            <person name="Meinertzhagen I.A."/>
            <person name="Necula S."/>
            <person name="Nonaka M."/>
            <person name="Putnam N."/>
            <person name="Rash S."/>
            <person name="Saiga H."/>
            <person name="Satake M."/>
            <person name="Terry A."/>
            <person name="Yamada L."/>
            <person name="Wang H.G."/>
            <person name="Awazu S."/>
            <person name="Azumi K."/>
            <person name="Boore J."/>
            <person name="Branno M."/>
            <person name="Chin-Bow S."/>
            <person name="DeSantis R."/>
            <person name="Doyle S."/>
            <person name="Francino P."/>
            <person name="Keys D.N."/>
            <person name="Haga S."/>
            <person name="Hayashi H."/>
            <person name="Hino K."/>
            <person name="Imai K.S."/>
            <person name="Inaba K."/>
            <person name="Kano S."/>
            <person name="Kobayashi K."/>
            <person name="Kobayashi M."/>
            <person name="Lee B.I."/>
            <person name="Makabe K.W."/>
            <person name="Manohar C."/>
            <person name="Matassi G."/>
            <person name="Medina M."/>
            <person name="Mochizuki Y."/>
            <person name="Mount S."/>
            <person name="Morishita T."/>
            <person name="Miura S."/>
            <person name="Nakayama A."/>
            <person name="Nishizaka S."/>
            <person name="Nomoto H."/>
            <person name="Ohta F."/>
            <person name="Oishi K."/>
            <person name="Rigoutsos I."/>
            <person name="Sano M."/>
            <person name="Sasaki A."/>
            <person name="Sasakura Y."/>
            <person name="Shoguchi E."/>
            <person name="Shin-i T."/>
            <person name="Spagnuolo A."/>
            <person name="Stainier D."/>
            <person name="Suzuki M.M."/>
            <person name="Tassy O."/>
            <person name="Takatori N."/>
            <person name="Tokuoka M."/>
            <person name="Yagi K."/>
            <person name="Yoshizaki F."/>
            <person name="Wada S."/>
            <person name="Zhang C."/>
            <person name="Hyatt P.D."/>
            <person name="Larimer F."/>
            <person name="Detter C."/>
            <person name="Doggett N."/>
            <person name="Glavina T."/>
            <person name="Hawkins T."/>
            <person name="Richardson P."/>
            <person name="Lucas S."/>
            <person name="Kohara Y."/>
            <person name="Levine M."/>
            <person name="Satoh N."/>
            <person name="Rokhsar D.S."/>
        </authorList>
    </citation>
    <scope>NUCLEOTIDE SEQUENCE [LARGE SCALE GENOMIC DNA]</scope>
</reference>
<dbReference type="Proteomes" id="UP000008144">
    <property type="component" value="Chromosome 3"/>
</dbReference>
<dbReference type="EMBL" id="EAAA01001769">
    <property type="status" value="NOT_ANNOTATED_CDS"/>
    <property type="molecule type" value="Genomic_DNA"/>
</dbReference>
<organism evidence="2 3">
    <name type="scientific">Ciona intestinalis</name>
    <name type="common">Transparent sea squirt</name>
    <name type="synonym">Ascidia intestinalis</name>
    <dbReference type="NCBI Taxonomy" id="7719"/>
    <lineage>
        <taxon>Eukaryota</taxon>
        <taxon>Metazoa</taxon>
        <taxon>Chordata</taxon>
        <taxon>Tunicata</taxon>
        <taxon>Ascidiacea</taxon>
        <taxon>Phlebobranchia</taxon>
        <taxon>Cionidae</taxon>
        <taxon>Ciona</taxon>
    </lineage>
</organism>
<feature type="signal peptide" evidence="1">
    <location>
        <begin position="1"/>
        <end position="23"/>
    </location>
</feature>
<dbReference type="GeneTree" id="ENSGT00660000097450"/>
<evidence type="ECO:0000256" key="1">
    <source>
        <dbReference type="SAM" id="SignalP"/>
    </source>
</evidence>
<dbReference type="Ensembl" id="ENSCINT00000032129.1">
    <property type="protein sequence ID" value="ENSCINP00000034796.1"/>
    <property type="gene ID" value="ENSCING00000018004.1"/>
</dbReference>
<evidence type="ECO:0000313" key="3">
    <source>
        <dbReference type="Proteomes" id="UP000008144"/>
    </source>
</evidence>
<dbReference type="InParanoid" id="H2XYR2"/>
<sequence length="92" mass="10047">MNVLFLPAFSFVLCLSSLIGVEGSCHECPPDSKCVVDNCVCYVGYSWNDPVTKQSCIKDPPSTTTPVPTLLYHLGLHIKKAVKQKTHIVLLG</sequence>
<evidence type="ECO:0000313" key="2">
    <source>
        <dbReference type="Ensembl" id="ENSCINP00000034796.1"/>
    </source>
</evidence>
<reference evidence="2" key="4">
    <citation type="submission" date="2025-09" db="UniProtKB">
        <authorList>
            <consortium name="Ensembl"/>
        </authorList>
    </citation>
    <scope>IDENTIFICATION</scope>
</reference>
<protein>
    <recommendedName>
        <fullName evidence="4">Secreted protein</fullName>
    </recommendedName>
</protein>
<dbReference type="HOGENOM" id="CLU_2412569_0_0_1"/>
<name>H2XYR2_CIOIN</name>
<keyword evidence="1" id="KW-0732">Signal</keyword>
<feature type="chain" id="PRO_5003577587" description="Secreted protein" evidence="1">
    <location>
        <begin position="24"/>
        <end position="92"/>
    </location>
</feature>
<reference evidence="2" key="3">
    <citation type="submission" date="2025-08" db="UniProtKB">
        <authorList>
            <consortium name="Ensembl"/>
        </authorList>
    </citation>
    <scope>IDENTIFICATION</scope>
</reference>
<dbReference type="AlphaFoldDB" id="H2XYR2"/>
<reference evidence="2" key="2">
    <citation type="journal article" date="2008" name="Genome Biol.">
        <title>Improved genome assembly and evidence-based global gene model set for the chordate Ciona intestinalis: new insight into intron and operon populations.</title>
        <authorList>
            <person name="Satou Y."/>
            <person name="Mineta K."/>
            <person name="Ogasawara M."/>
            <person name="Sasakura Y."/>
            <person name="Shoguchi E."/>
            <person name="Ueno K."/>
            <person name="Yamada L."/>
            <person name="Matsumoto J."/>
            <person name="Wasserscheid J."/>
            <person name="Dewar K."/>
            <person name="Wiley G.B."/>
            <person name="Macmil S.L."/>
            <person name="Roe B.A."/>
            <person name="Zeller R.W."/>
            <person name="Hastings K.E."/>
            <person name="Lemaire P."/>
            <person name="Lindquist E."/>
            <person name="Endo T."/>
            <person name="Hotta K."/>
            <person name="Inaba K."/>
        </authorList>
    </citation>
    <scope>NUCLEOTIDE SEQUENCE [LARGE SCALE GENOMIC DNA]</scope>
    <source>
        <strain evidence="2">wild type</strain>
    </source>
</reference>
<proteinExistence type="predicted"/>
<keyword evidence="3" id="KW-1185">Reference proteome</keyword>
<evidence type="ECO:0008006" key="4">
    <source>
        <dbReference type="Google" id="ProtNLM"/>
    </source>
</evidence>
<accession>H2XYR2</accession>